<dbReference type="GO" id="GO:0140359">
    <property type="term" value="F:ABC-type transporter activity"/>
    <property type="evidence" value="ECO:0007669"/>
    <property type="project" value="InterPro"/>
</dbReference>
<dbReference type="SUPFAM" id="SSF52540">
    <property type="entry name" value="P-loop containing nucleoside triphosphate hydrolases"/>
    <property type="match status" value="1"/>
</dbReference>
<keyword evidence="7" id="KW-1185">Reference proteome</keyword>
<comment type="similarity">
    <text evidence="1">Belongs to the ABC transporter superfamily.</text>
</comment>
<evidence type="ECO:0000313" key="7">
    <source>
        <dbReference type="Proteomes" id="UP000283458"/>
    </source>
</evidence>
<evidence type="ECO:0000256" key="1">
    <source>
        <dbReference type="ARBA" id="ARBA00005417"/>
    </source>
</evidence>
<dbReference type="PANTHER" id="PTHR46743:SF2">
    <property type="entry name" value="TEICHOIC ACIDS EXPORT ATP-BINDING PROTEIN TAGH"/>
    <property type="match status" value="1"/>
</dbReference>
<evidence type="ECO:0000256" key="3">
    <source>
        <dbReference type="ARBA" id="ARBA00022741"/>
    </source>
</evidence>
<dbReference type="InterPro" id="IPR027417">
    <property type="entry name" value="P-loop_NTPase"/>
</dbReference>
<dbReference type="Gene3D" id="2.70.50.60">
    <property type="entry name" value="abc- transporter (atp binding component) like domain"/>
    <property type="match status" value="1"/>
</dbReference>
<protein>
    <submittedName>
        <fullName evidence="6">ABC transporter ATP-binding protein</fullName>
    </submittedName>
</protein>
<dbReference type="PROSITE" id="PS50893">
    <property type="entry name" value="ABC_TRANSPORTER_2"/>
    <property type="match status" value="1"/>
</dbReference>
<evidence type="ECO:0000259" key="5">
    <source>
        <dbReference type="PROSITE" id="PS50893"/>
    </source>
</evidence>
<dbReference type="PANTHER" id="PTHR46743">
    <property type="entry name" value="TEICHOIC ACIDS EXPORT ATP-BINDING PROTEIN TAGH"/>
    <property type="match status" value="1"/>
</dbReference>
<proteinExistence type="inferred from homology"/>
<dbReference type="GO" id="GO:0016020">
    <property type="term" value="C:membrane"/>
    <property type="evidence" value="ECO:0007669"/>
    <property type="project" value="InterPro"/>
</dbReference>
<dbReference type="EMBL" id="QYUL01000006">
    <property type="protein sequence ID" value="RJF76818.1"/>
    <property type="molecule type" value="Genomic_DNA"/>
</dbReference>
<keyword evidence="3" id="KW-0547">Nucleotide-binding</keyword>
<dbReference type="Pfam" id="PF14524">
    <property type="entry name" value="Wzt_C"/>
    <property type="match status" value="1"/>
</dbReference>
<sequence>MLRSNLAIAVRDVSKVYQIYSRPEDRLKQALFRHRRRYYQEFWALRGVGFEIERGSTVGIVGHNGSGKSTLLQIICHTLRPSSGEVTVNGRVSALLELGSGFNPEFSGRENVYLNSAILGLDRAETDRLFDDIAAFADIGPYLDQPTKTYSTGMVMRLAFAVAISVNPDILVVDEALAVGDEAFQRRCMARIEAIKAKGATILFVSHSANQVVELCDRAILLDHGELLYDGPPRRAINFYHRLLYTPADRRAAFRETLLASRRGNAPLPDEGAATDAVVVDETNAAAKADAELEEHFNPGLVPKSPTAYETRGAHILDVQIVSQDGRPVNVLMSGRRYTIRYRVTVEDAAWGVAVGTRIKTVTGVELGGATTLNTTRVLDYVEAGTTLEVTHEFECRMMEGTYFLNAAISGLIEGERQWLSRLVDVAMFMVLPVRGRCSNGPIDFAFDSRAQPL</sequence>
<dbReference type="SMART" id="SM00382">
    <property type="entry name" value="AAA"/>
    <property type="match status" value="1"/>
</dbReference>
<dbReference type="InterPro" id="IPR003439">
    <property type="entry name" value="ABC_transporter-like_ATP-bd"/>
</dbReference>
<gene>
    <name evidence="6" type="ORF">D3877_28450</name>
</gene>
<dbReference type="GO" id="GO:0016887">
    <property type="term" value="F:ATP hydrolysis activity"/>
    <property type="evidence" value="ECO:0007669"/>
    <property type="project" value="InterPro"/>
</dbReference>
<dbReference type="CDD" id="cd10147">
    <property type="entry name" value="Wzt_C-like"/>
    <property type="match status" value="1"/>
</dbReference>
<accession>A0A418VKY8</accession>
<reference evidence="6 7" key="1">
    <citation type="submission" date="2018-09" db="EMBL/GenBank/DDBJ databases">
        <authorList>
            <person name="Zhu H."/>
        </authorList>
    </citation>
    <scope>NUCLEOTIDE SEQUENCE [LARGE SCALE GENOMIC DNA]</scope>
    <source>
        <strain evidence="6 7">K2W22B-5</strain>
    </source>
</reference>
<dbReference type="InterPro" id="IPR029439">
    <property type="entry name" value="Wzt_C"/>
</dbReference>
<organism evidence="6 7">
    <name type="scientific">Azospirillum cavernae</name>
    <dbReference type="NCBI Taxonomy" id="2320860"/>
    <lineage>
        <taxon>Bacteria</taxon>
        <taxon>Pseudomonadati</taxon>
        <taxon>Pseudomonadota</taxon>
        <taxon>Alphaproteobacteria</taxon>
        <taxon>Rhodospirillales</taxon>
        <taxon>Azospirillaceae</taxon>
        <taxon>Azospirillum</taxon>
    </lineage>
</organism>
<comment type="caution">
    <text evidence="6">The sequence shown here is derived from an EMBL/GenBank/DDBJ whole genome shotgun (WGS) entry which is preliminary data.</text>
</comment>
<dbReference type="InterPro" id="IPR050683">
    <property type="entry name" value="Bact_Polysacc_Export_ATP-bd"/>
</dbReference>
<dbReference type="AlphaFoldDB" id="A0A418VKY8"/>
<evidence type="ECO:0000313" key="6">
    <source>
        <dbReference type="EMBL" id="RJF76818.1"/>
    </source>
</evidence>
<dbReference type="GO" id="GO:0005524">
    <property type="term" value="F:ATP binding"/>
    <property type="evidence" value="ECO:0007669"/>
    <property type="project" value="UniProtKB-KW"/>
</dbReference>
<dbReference type="Pfam" id="PF00005">
    <property type="entry name" value="ABC_tran"/>
    <property type="match status" value="1"/>
</dbReference>
<dbReference type="Gene3D" id="3.40.50.300">
    <property type="entry name" value="P-loop containing nucleotide triphosphate hydrolases"/>
    <property type="match status" value="1"/>
</dbReference>
<dbReference type="InterPro" id="IPR015860">
    <property type="entry name" value="ABC_transpr_TagH-like"/>
</dbReference>
<name>A0A418VKY8_9PROT</name>
<dbReference type="RefSeq" id="WP_119834248.1">
    <property type="nucleotide sequence ID" value="NZ_QYUL01000006.1"/>
</dbReference>
<keyword evidence="4 6" id="KW-0067">ATP-binding</keyword>
<feature type="domain" description="ABC transporter" evidence="5">
    <location>
        <begin position="8"/>
        <end position="249"/>
    </location>
</feature>
<evidence type="ECO:0000256" key="2">
    <source>
        <dbReference type="ARBA" id="ARBA00022448"/>
    </source>
</evidence>
<dbReference type="OrthoDB" id="9778870at2"/>
<dbReference type="Proteomes" id="UP000283458">
    <property type="component" value="Unassembled WGS sequence"/>
</dbReference>
<evidence type="ECO:0000256" key="4">
    <source>
        <dbReference type="ARBA" id="ARBA00022840"/>
    </source>
</evidence>
<dbReference type="InterPro" id="IPR003593">
    <property type="entry name" value="AAA+_ATPase"/>
</dbReference>
<dbReference type="CDD" id="cd03220">
    <property type="entry name" value="ABC_KpsT_Wzt"/>
    <property type="match status" value="1"/>
</dbReference>
<keyword evidence="2" id="KW-0813">Transport</keyword>